<evidence type="ECO:0000259" key="11">
    <source>
        <dbReference type="PROSITE" id="PS50142"/>
    </source>
</evidence>
<feature type="domain" description="DRBM" evidence="10">
    <location>
        <begin position="160"/>
        <end position="229"/>
    </location>
</feature>
<dbReference type="GO" id="GO:0005737">
    <property type="term" value="C:cytoplasm"/>
    <property type="evidence" value="ECO:0007669"/>
    <property type="project" value="UniProtKB-SubCell"/>
</dbReference>
<keyword evidence="6 9" id="KW-0255">Endonuclease</keyword>
<keyword evidence="3 9" id="KW-0698">rRNA processing</keyword>
<dbReference type="CDD" id="cd10845">
    <property type="entry name" value="DSRM_RNAse_III_family"/>
    <property type="match status" value="1"/>
</dbReference>
<dbReference type="PROSITE" id="PS50142">
    <property type="entry name" value="RNASE_3_2"/>
    <property type="match status" value="1"/>
</dbReference>
<dbReference type="GO" id="GO:0006397">
    <property type="term" value="P:mRNA processing"/>
    <property type="evidence" value="ECO:0007669"/>
    <property type="project" value="UniProtKB-UniRule"/>
</dbReference>
<dbReference type="SMART" id="SM00535">
    <property type="entry name" value="RIBOc"/>
    <property type="match status" value="1"/>
</dbReference>
<comment type="similarity">
    <text evidence="2">Belongs to the ribonuclease III family.</text>
</comment>
<dbReference type="InterPro" id="IPR036389">
    <property type="entry name" value="RNase_III_sf"/>
</dbReference>
<keyword evidence="9" id="KW-0963">Cytoplasm</keyword>
<evidence type="ECO:0000256" key="7">
    <source>
        <dbReference type="ARBA" id="ARBA00022801"/>
    </source>
</evidence>
<dbReference type="NCBIfam" id="TIGR02191">
    <property type="entry name" value="RNaseIII"/>
    <property type="match status" value="1"/>
</dbReference>
<evidence type="ECO:0000256" key="5">
    <source>
        <dbReference type="ARBA" id="ARBA00022722"/>
    </source>
</evidence>
<protein>
    <recommendedName>
        <fullName evidence="9">Ribonuclease 3</fullName>
        <ecNumber evidence="9">3.1.26.3</ecNumber>
    </recommendedName>
    <alternativeName>
        <fullName evidence="9">Ribonuclease III</fullName>
        <shortName evidence="9">RNase III</shortName>
    </alternativeName>
</protein>
<dbReference type="SMART" id="SM00358">
    <property type="entry name" value="DSRM"/>
    <property type="match status" value="1"/>
</dbReference>
<keyword evidence="9" id="KW-0460">Magnesium</keyword>
<dbReference type="PROSITE" id="PS50137">
    <property type="entry name" value="DS_RBD"/>
    <property type="match status" value="1"/>
</dbReference>
<dbReference type="Gene3D" id="3.30.160.20">
    <property type="match status" value="1"/>
</dbReference>
<dbReference type="PANTHER" id="PTHR11207:SF0">
    <property type="entry name" value="RIBONUCLEASE 3"/>
    <property type="match status" value="1"/>
</dbReference>
<evidence type="ECO:0000256" key="3">
    <source>
        <dbReference type="ARBA" id="ARBA00022552"/>
    </source>
</evidence>
<evidence type="ECO:0000313" key="12">
    <source>
        <dbReference type="EMBL" id="PIP29907.1"/>
    </source>
</evidence>
<comment type="function">
    <text evidence="9">Digests double-stranded RNA. Involved in the processing of primary rRNA transcript to yield the immediate precursors to the large and small rRNAs (23S and 16S). Processes some mRNAs, and tRNAs when they are encoded in the rRNA operon. Processes pre-crRNA and tracrRNA of type II CRISPR loci if present in the organism.</text>
</comment>
<feature type="active site" evidence="9">
    <location>
        <position position="122"/>
    </location>
</feature>
<dbReference type="GO" id="GO:0003725">
    <property type="term" value="F:double-stranded RNA binding"/>
    <property type="evidence" value="ECO:0007669"/>
    <property type="project" value="TreeGrafter"/>
</dbReference>
<keyword evidence="7 9" id="KW-0378">Hydrolase</keyword>
<comment type="catalytic activity">
    <reaction evidence="1 9">
        <text>Endonucleolytic cleavage to 5'-phosphomonoester.</text>
        <dbReference type="EC" id="3.1.26.3"/>
    </reaction>
</comment>
<evidence type="ECO:0000256" key="1">
    <source>
        <dbReference type="ARBA" id="ARBA00000109"/>
    </source>
</evidence>
<keyword evidence="9" id="KW-0479">Metal-binding</keyword>
<name>A0A2G9Z9S7_9BACT</name>
<feature type="binding site" evidence="9">
    <location>
        <position position="122"/>
    </location>
    <ligand>
        <name>Mg(2+)</name>
        <dbReference type="ChEBI" id="CHEBI:18420"/>
    </ligand>
</feature>
<keyword evidence="5 9" id="KW-0540">Nuclease</keyword>
<sequence length="234" mass="26513">MASLGDLEEKIGVAFKKEALLKEALTHRSYLNEHPRWSARDNERLEYLGDAVLELAVTEFLFRTYPNEEEGKLTSIRAALVNYQMLARVARDLSLERYLYLSRGEAKDVGRAREVILANAVEAVLGAVYLDRGYETAKRVVARIVLTHIDEVMERKLYRDPKSVLQEVVQEELKTTPSYRVLREEGPDHDKLFVVGVFFGERQVADGEGPSKQEAEARAAQAALESLSCKGKYH</sequence>
<dbReference type="InterPro" id="IPR011907">
    <property type="entry name" value="RNase_III"/>
</dbReference>
<comment type="subcellular location">
    <subcellularLocation>
        <location evidence="9">Cytoplasm</location>
    </subcellularLocation>
</comment>
<dbReference type="SUPFAM" id="SSF54768">
    <property type="entry name" value="dsRNA-binding domain-like"/>
    <property type="match status" value="1"/>
</dbReference>
<keyword evidence="8 9" id="KW-0694">RNA-binding</keyword>
<comment type="cofactor">
    <cofactor evidence="9">
        <name>Mg(2+)</name>
        <dbReference type="ChEBI" id="CHEBI:18420"/>
    </cofactor>
</comment>
<evidence type="ECO:0000259" key="10">
    <source>
        <dbReference type="PROSITE" id="PS50137"/>
    </source>
</evidence>
<dbReference type="Gene3D" id="1.10.1520.10">
    <property type="entry name" value="Ribonuclease III domain"/>
    <property type="match status" value="1"/>
</dbReference>
<dbReference type="HAMAP" id="MF_00104">
    <property type="entry name" value="RNase_III"/>
    <property type="match status" value="1"/>
</dbReference>
<evidence type="ECO:0000256" key="4">
    <source>
        <dbReference type="ARBA" id="ARBA00022664"/>
    </source>
</evidence>
<dbReference type="EMBL" id="PCRZ01000028">
    <property type="protein sequence ID" value="PIP29907.1"/>
    <property type="molecule type" value="Genomic_DNA"/>
</dbReference>
<dbReference type="GO" id="GO:0008033">
    <property type="term" value="P:tRNA processing"/>
    <property type="evidence" value="ECO:0007669"/>
    <property type="project" value="UniProtKB-KW"/>
</dbReference>
<feature type="active site" evidence="9">
    <location>
        <position position="50"/>
    </location>
</feature>
<dbReference type="InterPro" id="IPR000999">
    <property type="entry name" value="RNase_III_dom"/>
</dbReference>
<keyword evidence="9" id="KW-0819">tRNA processing</keyword>
<dbReference type="InterPro" id="IPR014720">
    <property type="entry name" value="dsRBD_dom"/>
</dbReference>
<organism evidence="12 13">
    <name type="scientific">Candidatus Jorgensenbacteria bacterium CG23_combo_of_CG06-09_8_20_14_all_54_14</name>
    <dbReference type="NCBI Taxonomy" id="1974595"/>
    <lineage>
        <taxon>Bacteria</taxon>
        <taxon>Candidatus Joergenseniibacteriota</taxon>
    </lineage>
</organism>
<evidence type="ECO:0000313" key="13">
    <source>
        <dbReference type="Proteomes" id="UP000228812"/>
    </source>
</evidence>
<dbReference type="PANTHER" id="PTHR11207">
    <property type="entry name" value="RIBONUCLEASE III"/>
    <property type="match status" value="1"/>
</dbReference>
<dbReference type="GO" id="GO:0046872">
    <property type="term" value="F:metal ion binding"/>
    <property type="evidence" value="ECO:0007669"/>
    <property type="project" value="UniProtKB-KW"/>
</dbReference>
<dbReference type="Pfam" id="PF14622">
    <property type="entry name" value="Ribonucleas_3_3"/>
    <property type="match status" value="1"/>
</dbReference>
<dbReference type="PROSITE" id="PS00517">
    <property type="entry name" value="RNASE_3_1"/>
    <property type="match status" value="1"/>
</dbReference>
<dbReference type="GO" id="GO:0010468">
    <property type="term" value="P:regulation of gene expression"/>
    <property type="evidence" value="ECO:0007669"/>
    <property type="project" value="TreeGrafter"/>
</dbReference>
<evidence type="ECO:0000256" key="6">
    <source>
        <dbReference type="ARBA" id="ARBA00022759"/>
    </source>
</evidence>
<dbReference type="EC" id="3.1.26.3" evidence="9"/>
<dbReference type="AlphaFoldDB" id="A0A2G9Z9S7"/>
<dbReference type="FunFam" id="1.10.1520.10:FF:000001">
    <property type="entry name" value="Ribonuclease 3"/>
    <property type="match status" value="1"/>
</dbReference>
<dbReference type="GO" id="GO:0019843">
    <property type="term" value="F:rRNA binding"/>
    <property type="evidence" value="ECO:0007669"/>
    <property type="project" value="UniProtKB-KW"/>
</dbReference>
<accession>A0A2G9Z9S7</accession>
<dbReference type="GO" id="GO:0006364">
    <property type="term" value="P:rRNA processing"/>
    <property type="evidence" value="ECO:0007669"/>
    <property type="project" value="UniProtKB-UniRule"/>
</dbReference>
<feature type="binding site" evidence="9">
    <location>
        <position position="46"/>
    </location>
    <ligand>
        <name>Mg(2+)</name>
        <dbReference type="ChEBI" id="CHEBI:18420"/>
    </ligand>
</feature>
<comment type="caution">
    <text evidence="12">The sequence shown here is derived from an EMBL/GenBank/DDBJ whole genome shotgun (WGS) entry which is preliminary data.</text>
</comment>
<evidence type="ECO:0000256" key="8">
    <source>
        <dbReference type="ARBA" id="ARBA00022884"/>
    </source>
</evidence>
<proteinExistence type="inferred from homology"/>
<dbReference type="CDD" id="cd00593">
    <property type="entry name" value="RIBOc"/>
    <property type="match status" value="1"/>
</dbReference>
<feature type="domain" description="RNase III" evidence="11">
    <location>
        <begin position="4"/>
        <end position="133"/>
    </location>
</feature>
<keyword evidence="9" id="KW-0699">rRNA-binding</keyword>
<feature type="binding site" evidence="9">
    <location>
        <position position="119"/>
    </location>
    <ligand>
        <name>Mg(2+)</name>
        <dbReference type="ChEBI" id="CHEBI:18420"/>
    </ligand>
</feature>
<dbReference type="SUPFAM" id="SSF69065">
    <property type="entry name" value="RNase III domain-like"/>
    <property type="match status" value="1"/>
</dbReference>
<evidence type="ECO:0000256" key="9">
    <source>
        <dbReference type="HAMAP-Rule" id="MF_00104"/>
    </source>
</evidence>
<comment type="subunit">
    <text evidence="9">Homodimer.</text>
</comment>
<keyword evidence="4 9" id="KW-0507">mRNA processing</keyword>
<dbReference type="FunFam" id="3.30.160.20:FF:000007">
    <property type="entry name" value="Double-stranded RNA-binding protein Staufen homolog 1"/>
    <property type="match status" value="1"/>
</dbReference>
<evidence type="ECO:0000256" key="2">
    <source>
        <dbReference type="ARBA" id="ARBA00010183"/>
    </source>
</evidence>
<dbReference type="Pfam" id="PF00035">
    <property type="entry name" value="dsrm"/>
    <property type="match status" value="1"/>
</dbReference>
<dbReference type="Proteomes" id="UP000228812">
    <property type="component" value="Unassembled WGS sequence"/>
</dbReference>
<dbReference type="GO" id="GO:0004525">
    <property type="term" value="F:ribonuclease III activity"/>
    <property type="evidence" value="ECO:0007669"/>
    <property type="project" value="UniProtKB-UniRule"/>
</dbReference>
<reference evidence="12 13" key="1">
    <citation type="submission" date="2017-09" db="EMBL/GenBank/DDBJ databases">
        <title>Depth-based differentiation of microbial function through sediment-hosted aquifers and enrichment of novel symbionts in the deep terrestrial subsurface.</title>
        <authorList>
            <person name="Probst A.J."/>
            <person name="Ladd B."/>
            <person name="Jarett J.K."/>
            <person name="Geller-Mcgrath D.E."/>
            <person name="Sieber C.M."/>
            <person name="Emerson J.B."/>
            <person name="Anantharaman K."/>
            <person name="Thomas B.C."/>
            <person name="Malmstrom R."/>
            <person name="Stieglmeier M."/>
            <person name="Klingl A."/>
            <person name="Woyke T."/>
            <person name="Ryan C.M."/>
            <person name="Banfield J.F."/>
        </authorList>
    </citation>
    <scope>NUCLEOTIDE SEQUENCE [LARGE SCALE GENOMIC DNA]</scope>
    <source>
        <strain evidence="12">CG23_combo_of_CG06-09_8_20_14_all_54_14</strain>
    </source>
</reference>
<gene>
    <name evidence="9 12" type="primary">rnc</name>
    <name evidence="12" type="ORF">COX26_01605</name>
</gene>